<keyword evidence="6 10" id="KW-1133">Transmembrane helix</keyword>
<gene>
    <name evidence="11" type="ORF">BATDEDRAFT_84776</name>
</gene>
<evidence type="ECO:0000256" key="3">
    <source>
        <dbReference type="ARBA" id="ARBA00017059"/>
    </source>
</evidence>
<keyword evidence="12" id="KW-1185">Reference proteome</keyword>
<feature type="transmembrane region" description="Helical" evidence="10">
    <location>
        <begin position="20"/>
        <end position="37"/>
    </location>
</feature>
<comment type="function">
    <text evidence="8">Component of the signal peptidase complex (SPC) which catalyzes the cleavage of N-terminal signal sequences from nascent proteins as they are translocated into the lumen of the endoplasmic reticulum. Dispensable for SPC enzymatic activity.</text>
</comment>
<dbReference type="PANTHER" id="PTHR13202">
    <property type="entry name" value="MICROSOMAL SIGNAL PEPTIDASE 12 KDA SUBUNIT"/>
    <property type="match status" value="1"/>
</dbReference>
<evidence type="ECO:0000256" key="2">
    <source>
        <dbReference type="ARBA" id="ARBA00005245"/>
    </source>
</evidence>
<dbReference type="EMBL" id="GL882879">
    <property type="protein sequence ID" value="EGF83230.1"/>
    <property type="molecule type" value="Genomic_DNA"/>
</dbReference>
<name>F4NUZ4_BATDJ</name>
<feature type="region of interest" description="Disordered" evidence="9">
    <location>
        <begin position="75"/>
        <end position="101"/>
    </location>
</feature>
<dbReference type="InterPro" id="IPR009542">
    <property type="entry name" value="Spc1/SPCS1"/>
</dbReference>
<keyword evidence="4 10" id="KW-0812">Transmembrane</keyword>
<accession>F4NUZ4</accession>
<dbReference type="Proteomes" id="UP000007241">
    <property type="component" value="Unassembled WGS sequence"/>
</dbReference>
<reference evidence="11 12" key="1">
    <citation type="submission" date="2009-12" db="EMBL/GenBank/DDBJ databases">
        <title>The draft genome of Batrachochytrium dendrobatidis.</title>
        <authorList>
            <consortium name="US DOE Joint Genome Institute (JGI-PGF)"/>
            <person name="Kuo A."/>
            <person name="Salamov A."/>
            <person name="Schmutz J."/>
            <person name="Lucas S."/>
            <person name="Pitluck S."/>
            <person name="Rosenblum E."/>
            <person name="Stajich J."/>
            <person name="Eisen M."/>
            <person name="Grigoriev I.V."/>
        </authorList>
    </citation>
    <scope>NUCLEOTIDE SEQUENCE [LARGE SCALE GENOMIC DNA]</scope>
    <source>
        <strain evidence="12">JAM81 / FGSC 10211</strain>
    </source>
</reference>
<feature type="transmembrane region" description="Helical" evidence="10">
    <location>
        <begin position="43"/>
        <end position="67"/>
    </location>
</feature>
<dbReference type="Pfam" id="PF06645">
    <property type="entry name" value="SPC12"/>
    <property type="match status" value="1"/>
</dbReference>
<dbReference type="OrthoDB" id="263893at2759"/>
<dbReference type="HOGENOM" id="CLU_134505_0_1_1"/>
<evidence type="ECO:0000313" key="11">
    <source>
        <dbReference type="EMBL" id="EGF83230.1"/>
    </source>
</evidence>
<dbReference type="GO" id="GO:0006465">
    <property type="term" value="P:signal peptide processing"/>
    <property type="evidence" value="ECO:0000318"/>
    <property type="project" value="GO_Central"/>
</dbReference>
<evidence type="ECO:0000256" key="9">
    <source>
        <dbReference type="SAM" id="MobiDB-lite"/>
    </source>
</evidence>
<evidence type="ECO:0000256" key="1">
    <source>
        <dbReference type="ARBA" id="ARBA00004477"/>
    </source>
</evidence>
<evidence type="ECO:0000256" key="4">
    <source>
        <dbReference type="ARBA" id="ARBA00022692"/>
    </source>
</evidence>
<dbReference type="STRING" id="684364.F4NUZ4"/>
<dbReference type="AlphaFoldDB" id="F4NUZ4"/>
<evidence type="ECO:0000256" key="8">
    <source>
        <dbReference type="ARBA" id="ARBA00045204"/>
    </source>
</evidence>
<proteinExistence type="inferred from homology"/>
<evidence type="ECO:0000313" key="12">
    <source>
        <dbReference type="Proteomes" id="UP000007241"/>
    </source>
</evidence>
<dbReference type="InParanoid" id="F4NUZ4"/>
<comment type="similarity">
    <text evidence="2">Belongs to the SPCS1 family.</text>
</comment>
<sequence length="114" mass="12638">MNILQSGKIDFHGQRLVDRYSTGLLVLTGLVGFFTGFTTQSIMSVLVVDAIGLAVTCLVCLPAWPIYNQNQPKWVPKEVEPSTSDNETDDEDESNVPKTPKKTSIFGFISRILF</sequence>
<comment type="subcellular location">
    <subcellularLocation>
        <location evidence="1">Endoplasmic reticulum membrane</location>
        <topology evidence="1">Multi-pass membrane protein</topology>
    </subcellularLocation>
</comment>
<organism evidence="11 12">
    <name type="scientific">Batrachochytrium dendrobatidis (strain JAM81 / FGSC 10211)</name>
    <name type="common">Frog chytrid fungus</name>
    <dbReference type="NCBI Taxonomy" id="684364"/>
    <lineage>
        <taxon>Eukaryota</taxon>
        <taxon>Fungi</taxon>
        <taxon>Fungi incertae sedis</taxon>
        <taxon>Chytridiomycota</taxon>
        <taxon>Chytridiomycota incertae sedis</taxon>
        <taxon>Chytridiomycetes</taxon>
        <taxon>Rhizophydiales</taxon>
        <taxon>Rhizophydiales incertae sedis</taxon>
        <taxon>Batrachochytrium</taxon>
    </lineage>
</organism>
<dbReference type="FunCoup" id="F4NUZ4">
    <property type="interactions" value="62"/>
</dbReference>
<evidence type="ECO:0000256" key="7">
    <source>
        <dbReference type="ARBA" id="ARBA00023136"/>
    </source>
</evidence>
<evidence type="ECO:0000256" key="6">
    <source>
        <dbReference type="ARBA" id="ARBA00022989"/>
    </source>
</evidence>
<dbReference type="GO" id="GO:0045047">
    <property type="term" value="P:protein targeting to ER"/>
    <property type="evidence" value="ECO:0000318"/>
    <property type="project" value="GO_Central"/>
</dbReference>
<protein>
    <recommendedName>
        <fullName evidence="3">Signal peptidase complex subunit 1</fullName>
    </recommendedName>
</protein>
<evidence type="ECO:0000256" key="5">
    <source>
        <dbReference type="ARBA" id="ARBA00022824"/>
    </source>
</evidence>
<dbReference type="RefSeq" id="XP_006676026.1">
    <property type="nucleotide sequence ID" value="XM_006675963.1"/>
</dbReference>
<dbReference type="GeneID" id="18241841"/>
<keyword evidence="7 10" id="KW-0472">Membrane</keyword>
<evidence type="ECO:0000256" key="10">
    <source>
        <dbReference type="SAM" id="Phobius"/>
    </source>
</evidence>
<dbReference type="PANTHER" id="PTHR13202:SF0">
    <property type="entry name" value="SIGNAL PEPTIDASE COMPLEX SUBUNIT 1"/>
    <property type="match status" value="1"/>
</dbReference>
<keyword evidence="5" id="KW-0256">Endoplasmic reticulum</keyword>
<dbReference type="GO" id="GO:0005787">
    <property type="term" value="C:signal peptidase complex"/>
    <property type="evidence" value="ECO:0000318"/>
    <property type="project" value="GO_Central"/>
</dbReference>
<dbReference type="OMA" id="IHLTLWT"/>